<feature type="transmembrane region" description="Helical" evidence="1">
    <location>
        <begin position="6"/>
        <end position="23"/>
    </location>
</feature>
<keyword evidence="1" id="KW-0472">Membrane</keyword>
<accession>A0A6C0CPW2</accession>
<dbReference type="AlphaFoldDB" id="A0A6C0CPW2"/>
<dbReference type="EMBL" id="MN739467">
    <property type="protein sequence ID" value="QHT06267.1"/>
    <property type="molecule type" value="Genomic_DNA"/>
</dbReference>
<keyword evidence="1" id="KW-0812">Transmembrane</keyword>
<proteinExistence type="predicted"/>
<reference evidence="2" key="1">
    <citation type="journal article" date="2020" name="Nature">
        <title>Giant virus diversity and host interactions through global metagenomics.</title>
        <authorList>
            <person name="Schulz F."/>
            <person name="Roux S."/>
            <person name="Paez-Espino D."/>
            <person name="Jungbluth S."/>
            <person name="Walsh D.A."/>
            <person name="Denef V.J."/>
            <person name="McMahon K.D."/>
            <person name="Konstantinidis K.T."/>
            <person name="Eloe-Fadrosh E.A."/>
            <person name="Kyrpides N.C."/>
            <person name="Woyke T."/>
        </authorList>
    </citation>
    <scope>NUCLEOTIDE SEQUENCE</scope>
    <source>
        <strain evidence="2">GVMAG-M-3300021425-30</strain>
    </source>
</reference>
<keyword evidence="1" id="KW-1133">Transmembrane helix</keyword>
<sequence length="50" mass="6113">METIYLFLLSNILIALLIYIYNYQKNVRVHIDKTDEMYELIKEIHLKILN</sequence>
<evidence type="ECO:0000256" key="1">
    <source>
        <dbReference type="SAM" id="Phobius"/>
    </source>
</evidence>
<organism evidence="2">
    <name type="scientific">viral metagenome</name>
    <dbReference type="NCBI Taxonomy" id="1070528"/>
    <lineage>
        <taxon>unclassified sequences</taxon>
        <taxon>metagenomes</taxon>
        <taxon>organismal metagenomes</taxon>
    </lineage>
</organism>
<protein>
    <submittedName>
        <fullName evidence="2">Uncharacterized protein</fullName>
    </submittedName>
</protein>
<name>A0A6C0CPW2_9ZZZZ</name>
<evidence type="ECO:0000313" key="2">
    <source>
        <dbReference type="EMBL" id="QHT06267.1"/>
    </source>
</evidence>